<dbReference type="Gene3D" id="3.40.50.300">
    <property type="entry name" value="P-loop containing nucleotide triphosphate hydrolases"/>
    <property type="match status" value="1"/>
</dbReference>
<keyword evidence="8 9" id="KW-0472">Membrane</keyword>
<feature type="transmembrane region" description="Helical" evidence="9">
    <location>
        <begin position="545"/>
        <end position="569"/>
    </location>
</feature>
<evidence type="ECO:0000313" key="11">
    <source>
        <dbReference type="EMBL" id="KAK4793026.1"/>
    </source>
</evidence>
<dbReference type="PROSITE" id="PS00211">
    <property type="entry name" value="ABC_TRANSPORTER_1"/>
    <property type="match status" value="1"/>
</dbReference>
<keyword evidence="6" id="KW-0067">ATP-binding</keyword>
<feature type="transmembrane region" description="Helical" evidence="9">
    <location>
        <begin position="404"/>
        <end position="426"/>
    </location>
</feature>
<dbReference type="SUPFAM" id="SSF52540">
    <property type="entry name" value="P-loop containing nucleoside triphosphate hydrolases"/>
    <property type="match status" value="1"/>
</dbReference>
<dbReference type="AlphaFoldDB" id="A0AAN7MAG1"/>
<evidence type="ECO:0000256" key="3">
    <source>
        <dbReference type="ARBA" id="ARBA00022448"/>
    </source>
</evidence>
<evidence type="ECO:0000256" key="2">
    <source>
        <dbReference type="ARBA" id="ARBA00005814"/>
    </source>
</evidence>
<evidence type="ECO:0000256" key="7">
    <source>
        <dbReference type="ARBA" id="ARBA00022989"/>
    </source>
</evidence>
<evidence type="ECO:0000256" key="4">
    <source>
        <dbReference type="ARBA" id="ARBA00022692"/>
    </source>
</evidence>
<dbReference type="Pfam" id="PF19055">
    <property type="entry name" value="ABC2_membrane_7"/>
    <property type="match status" value="1"/>
</dbReference>
<feature type="transmembrane region" description="Helical" evidence="9">
    <location>
        <begin position="632"/>
        <end position="652"/>
    </location>
</feature>
<dbReference type="InterPro" id="IPR027417">
    <property type="entry name" value="P-loop_NTPase"/>
</dbReference>
<evidence type="ECO:0000256" key="8">
    <source>
        <dbReference type="ARBA" id="ARBA00023136"/>
    </source>
</evidence>
<evidence type="ECO:0000256" key="1">
    <source>
        <dbReference type="ARBA" id="ARBA00004141"/>
    </source>
</evidence>
<dbReference type="GO" id="GO:0016020">
    <property type="term" value="C:membrane"/>
    <property type="evidence" value="ECO:0007669"/>
    <property type="project" value="UniProtKB-SubCell"/>
</dbReference>
<dbReference type="PANTHER" id="PTHR48042:SF1">
    <property type="entry name" value="ABC TRANSPORTER G FAMILY MEMBER 11-LIKE"/>
    <property type="match status" value="1"/>
</dbReference>
<name>A0AAN7MAG1_TRANT</name>
<feature type="domain" description="ABC transporter" evidence="10">
    <location>
        <begin position="54"/>
        <end position="304"/>
    </location>
</feature>
<feature type="transmembrane region" description="Helical" evidence="9">
    <location>
        <begin position="516"/>
        <end position="539"/>
    </location>
</feature>
<dbReference type="InterPro" id="IPR043926">
    <property type="entry name" value="ABCG_dom"/>
</dbReference>
<evidence type="ECO:0000313" key="12">
    <source>
        <dbReference type="Proteomes" id="UP001346149"/>
    </source>
</evidence>
<keyword evidence="5" id="KW-0547">Nucleotide-binding</keyword>
<comment type="caution">
    <text evidence="11">The sequence shown here is derived from an EMBL/GenBank/DDBJ whole genome shotgun (WGS) entry which is preliminary data.</text>
</comment>
<evidence type="ECO:0000256" key="9">
    <source>
        <dbReference type="SAM" id="Phobius"/>
    </source>
</evidence>
<accession>A0AAN7MAG1</accession>
<dbReference type="SMART" id="SM00382">
    <property type="entry name" value="AAA"/>
    <property type="match status" value="1"/>
</dbReference>
<dbReference type="GO" id="GO:0005524">
    <property type="term" value="F:ATP binding"/>
    <property type="evidence" value="ECO:0007669"/>
    <property type="project" value="UniProtKB-KW"/>
</dbReference>
<dbReference type="InterPro" id="IPR017871">
    <property type="entry name" value="ABC_transporter-like_CS"/>
</dbReference>
<dbReference type="PROSITE" id="PS50893">
    <property type="entry name" value="ABC_TRANSPORTER_2"/>
    <property type="match status" value="1"/>
</dbReference>
<reference evidence="11 12" key="1">
    <citation type="journal article" date="2023" name="Hortic Res">
        <title>Pangenome of water caltrop reveals structural variations and asymmetric subgenome divergence after allopolyploidization.</title>
        <authorList>
            <person name="Zhang X."/>
            <person name="Chen Y."/>
            <person name="Wang L."/>
            <person name="Yuan Y."/>
            <person name="Fang M."/>
            <person name="Shi L."/>
            <person name="Lu R."/>
            <person name="Comes H.P."/>
            <person name="Ma Y."/>
            <person name="Chen Y."/>
            <person name="Huang G."/>
            <person name="Zhou Y."/>
            <person name="Zheng Z."/>
            <person name="Qiu Y."/>
        </authorList>
    </citation>
    <scope>NUCLEOTIDE SEQUENCE [LARGE SCALE GENOMIC DNA]</scope>
    <source>
        <strain evidence="11">F231</strain>
    </source>
</reference>
<feature type="transmembrane region" description="Helical" evidence="9">
    <location>
        <begin position="438"/>
        <end position="457"/>
    </location>
</feature>
<dbReference type="Pfam" id="PF01061">
    <property type="entry name" value="ABC2_membrane"/>
    <property type="match status" value="1"/>
</dbReference>
<evidence type="ECO:0000256" key="5">
    <source>
        <dbReference type="ARBA" id="ARBA00022741"/>
    </source>
</evidence>
<feature type="transmembrane region" description="Helical" evidence="9">
    <location>
        <begin position="477"/>
        <end position="504"/>
    </location>
</feature>
<dbReference type="Proteomes" id="UP001346149">
    <property type="component" value="Unassembled WGS sequence"/>
</dbReference>
<comment type="similarity">
    <text evidence="2">Belongs to the ABC transporter superfamily. ABCG family. Eye pigment precursor importer (TC 3.A.1.204) subfamily.</text>
</comment>
<proteinExistence type="inferred from homology"/>
<organism evidence="11 12">
    <name type="scientific">Trapa natans</name>
    <name type="common">Water chestnut</name>
    <dbReference type="NCBI Taxonomy" id="22666"/>
    <lineage>
        <taxon>Eukaryota</taxon>
        <taxon>Viridiplantae</taxon>
        <taxon>Streptophyta</taxon>
        <taxon>Embryophyta</taxon>
        <taxon>Tracheophyta</taxon>
        <taxon>Spermatophyta</taxon>
        <taxon>Magnoliopsida</taxon>
        <taxon>eudicotyledons</taxon>
        <taxon>Gunneridae</taxon>
        <taxon>Pentapetalae</taxon>
        <taxon>rosids</taxon>
        <taxon>malvids</taxon>
        <taxon>Myrtales</taxon>
        <taxon>Lythraceae</taxon>
        <taxon>Trapa</taxon>
    </lineage>
</organism>
<evidence type="ECO:0000256" key="6">
    <source>
        <dbReference type="ARBA" id="ARBA00022840"/>
    </source>
</evidence>
<dbReference type="Pfam" id="PF00005">
    <property type="entry name" value="ABC_tran"/>
    <property type="match status" value="1"/>
</dbReference>
<dbReference type="GO" id="GO:0140359">
    <property type="term" value="F:ABC-type transporter activity"/>
    <property type="evidence" value="ECO:0007669"/>
    <property type="project" value="InterPro"/>
</dbReference>
<dbReference type="EMBL" id="JAXQNO010000008">
    <property type="protein sequence ID" value="KAK4793026.1"/>
    <property type="molecule type" value="Genomic_DNA"/>
</dbReference>
<dbReference type="InterPro" id="IPR003439">
    <property type="entry name" value="ABC_transporter-like_ATP-bd"/>
</dbReference>
<dbReference type="InterPro" id="IPR003593">
    <property type="entry name" value="AAA+_ATPase"/>
</dbReference>
<sequence length="686" mass="76062">MVSLLTAMKGGCSRLGLNSHEQRLSAEIQDIEEPQSRELSVHCKDENTRNGVYMTWEDLWVTASNGRERTKPILQGLTGYARPGKLLALMGPSGCGKTTLLDALAGRLGTSMRKTGDILVNGQKQALAYGISAYVTQDETLVTTLTVREAVHYSAELQLPASMSKAEKRERADATIREMGLQDAMDTIIGSSWGPTGKTLSSGQKRRVAICLEILTHPKLLFLDEPTSGLDSAASYYVMKRIVGLNHQMDGVKRTIIASIHQPSSEVFQLFDSLCLLSSGKTVFFGPATAANEFFSWAGFACPLLHNPSDHFLKTINKDFSMGLEQGQELPVEEAIDTLIGSYKTSTHYLDVAKHVAEIRKHQAGAEGFGRLKMEKRNKASGITQYSVLTKRSFVNMYRDVGYYWFRFAINLCIALSVGTIFHDVGYAYESIQARGSIIMFISSFSTYMAVGSFPSFGEDMKVFTRERLNGHYGTGAFVLANTISSMPYLMMLTIIPGTMTYYLTGMNRASGCFIYFLLLLLVSMMLVESLMMFIASIIPNFMTGIIIGTGIQGIMLLAAGIFQLPGLLPKPFWKYPMYYISFHRYIYQGMCKNEFLGQEFQVQLDCGGQKVLGGDRVLEQFFQISTGDSKWVDLLVLLCVTVFYKLLFFAISKFNETVHTRIVSLRAAATATTPIQAAQVMESQA</sequence>
<protein>
    <recommendedName>
        <fullName evidence="10">ABC transporter domain-containing protein</fullName>
    </recommendedName>
</protein>
<comment type="subcellular location">
    <subcellularLocation>
        <location evidence="1">Membrane</location>
        <topology evidence="1">Multi-pass membrane protein</topology>
    </subcellularLocation>
</comment>
<dbReference type="InterPro" id="IPR052215">
    <property type="entry name" value="Plant_ABCG"/>
</dbReference>
<keyword evidence="12" id="KW-1185">Reference proteome</keyword>
<dbReference type="InterPro" id="IPR013525">
    <property type="entry name" value="ABC2_TM"/>
</dbReference>
<dbReference type="PANTHER" id="PTHR48042">
    <property type="entry name" value="ABC TRANSPORTER G FAMILY MEMBER 11"/>
    <property type="match status" value="1"/>
</dbReference>
<gene>
    <name evidence="11" type="ORF">SAY86_023461</name>
</gene>
<keyword evidence="3" id="KW-0813">Transport</keyword>
<keyword evidence="4 9" id="KW-0812">Transmembrane</keyword>
<evidence type="ECO:0000259" key="10">
    <source>
        <dbReference type="PROSITE" id="PS50893"/>
    </source>
</evidence>
<dbReference type="GO" id="GO:0016887">
    <property type="term" value="F:ATP hydrolysis activity"/>
    <property type="evidence" value="ECO:0007669"/>
    <property type="project" value="InterPro"/>
</dbReference>
<keyword evidence="7 9" id="KW-1133">Transmembrane helix</keyword>